<dbReference type="AlphaFoldDB" id="W6Y8R7"/>
<sequence length="406" mass="47253">MRLLRLDRDKRKWILEWFSGGETPVYAILSHTWGRSDDEVQFEDIQGGQKDYCDNSKPGYEKLRFCQEKTVADGLTYFWIDTCCINKSSSAELQRSLASMFYWYRNSARCYVYLSDISVHESTEGSDMKWEYAFSKSRWFKRSWTLQELIAPTSIFFFSKEKVFLGNKKTLGSTISVVTQVPIRALQGLEVSYFTVDERLSWSQGRSVTIPEDAAYSLMGIFGVDLLVLYADGDYDERKDIAFKSLKKAIAEKKIDEKEPHHVIRIGGASWSDLVRLSENDLQELDSDLQEYQKWLLGELPNQINKLTVWNSLLGELSEATGVKMKELLEKHGVAYEDLSHLQPNMRPYDQAWARFSDEKLPVQTRVQALVENRWFFTRKNENVFTCITAARTLEDLMIWRKVWGK</sequence>
<proteinExistence type="predicted"/>
<name>W6Y8R7_COCC2</name>
<gene>
    <name evidence="2" type="ORF">COCCADRAFT_6383</name>
</gene>
<dbReference type="KEGG" id="bze:COCCADRAFT_6383"/>
<dbReference type="eggNOG" id="ENOG502QT7X">
    <property type="taxonomic scope" value="Eukaryota"/>
</dbReference>
<dbReference type="PANTHER" id="PTHR10622">
    <property type="entry name" value="HET DOMAIN-CONTAINING PROTEIN"/>
    <property type="match status" value="1"/>
</dbReference>
<dbReference type="RefSeq" id="XP_007713903.1">
    <property type="nucleotide sequence ID" value="XM_007715713.1"/>
</dbReference>
<dbReference type="InterPro" id="IPR010730">
    <property type="entry name" value="HET"/>
</dbReference>
<dbReference type="HOGENOM" id="CLU_670822_0_0_1"/>
<protein>
    <recommendedName>
        <fullName evidence="1">Heterokaryon incompatibility domain-containing protein</fullName>
    </recommendedName>
</protein>
<dbReference type="EMBL" id="KI964651">
    <property type="protein sequence ID" value="EUC31759.1"/>
    <property type="molecule type" value="Genomic_DNA"/>
</dbReference>
<evidence type="ECO:0000259" key="1">
    <source>
        <dbReference type="Pfam" id="PF06985"/>
    </source>
</evidence>
<keyword evidence="3" id="KW-1185">Reference proteome</keyword>
<dbReference type="OrthoDB" id="674604at2759"/>
<dbReference type="Proteomes" id="UP000053841">
    <property type="component" value="Unassembled WGS sequence"/>
</dbReference>
<accession>W6Y8R7</accession>
<reference evidence="2 3" key="1">
    <citation type="journal article" date="2013" name="PLoS Genet.">
        <title>Comparative genome structure, secondary metabolite, and effector coding capacity across Cochliobolus pathogens.</title>
        <authorList>
            <person name="Condon B.J."/>
            <person name="Leng Y."/>
            <person name="Wu D."/>
            <person name="Bushley K.E."/>
            <person name="Ohm R.A."/>
            <person name="Otillar R."/>
            <person name="Martin J."/>
            <person name="Schackwitz W."/>
            <person name="Grimwood J."/>
            <person name="MohdZainudin N."/>
            <person name="Xue C."/>
            <person name="Wang R."/>
            <person name="Manning V.A."/>
            <person name="Dhillon B."/>
            <person name="Tu Z.J."/>
            <person name="Steffenson B.J."/>
            <person name="Salamov A."/>
            <person name="Sun H."/>
            <person name="Lowry S."/>
            <person name="LaButti K."/>
            <person name="Han J."/>
            <person name="Copeland A."/>
            <person name="Lindquist E."/>
            <person name="Barry K."/>
            <person name="Schmutz J."/>
            <person name="Baker S.E."/>
            <person name="Ciuffetti L.M."/>
            <person name="Grigoriev I.V."/>
            <person name="Zhong S."/>
            <person name="Turgeon B.G."/>
        </authorList>
    </citation>
    <scope>NUCLEOTIDE SEQUENCE [LARGE SCALE GENOMIC DNA]</scope>
    <source>
        <strain evidence="2 3">26-R-13</strain>
    </source>
</reference>
<evidence type="ECO:0000313" key="3">
    <source>
        <dbReference type="Proteomes" id="UP000053841"/>
    </source>
</evidence>
<dbReference type="Pfam" id="PF06985">
    <property type="entry name" value="HET"/>
    <property type="match status" value="1"/>
</dbReference>
<evidence type="ECO:0000313" key="2">
    <source>
        <dbReference type="EMBL" id="EUC31759.1"/>
    </source>
</evidence>
<dbReference type="GeneID" id="19150405"/>
<organism evidence="2 3">
    <name type="scientific">Cochliobolus carbonum (strain 26-R-13)</name>
    <name type="common">Maize leaf spot fungus</name>
    <name type="synonym">Bipolaris zeicola</name>
    <dbReference type="NCBI Taxonomy" id="930089"/>
    <lineage>
        <taxon>Eukaryota</taxon>
        <taxon>Fungi</taxon>
        <taxon>Dikarya</taxon>
        <taxon>Ascomycota</taxon>
        <taxon>Pezizomycotina</taxon>
        <taxon>Dothideomycetes</taxon>
        <taxon>Pleosporomycetidae</taxon>
        <taxon>Pleosporales</taxon>
        <taxon>Pleosporineae</taxon>
        <taxon>Pleosporaceae</taxon>
        <taxon>Bipolaris</taxon>
    </lineage>
</organism>
<feature type="domain" description="Heterokaryon incompatibility" evidence="1">
    <location>
        <begin position="26"/>
        <end position="123"/>
    </location>
</feature>
<dbReference type="PANTHER" id="PTHR10622:SF13">
    <property type="entry name" value="NACHT DOMAIN-CONTAINING PROTEIN"/>
    <property type="match status" value="1"/>
</dbReference>
<dbReference type="STRING" id="930089.W6Y8R7"/>